<organism evidence="3 4">
    <name type="scientific">Pseudaeromonas sharmana</name>
    <dbReference type="NCBI Taxonomy" id="328412"/>
    <lineage>
        <taxon>Bacteria</taxon>
        <taxon>Pseudomonadati</taxon>
        <taxon>Pseudomonadota</taxon>
        <taxon>Gammaproteobacteria</taxon>
        <taxon>Aeromonadales</taxon>
        <taxon>Aeromonadaceae</taxon>
        <taxon>Pseudaeromonas</taxon>
    </lineage>
</organism>
<evidence type="ECO:0000313" key="3">
    <source>
        <dbReference type="EMBL" id="MFC3914605.1"/>
    </source>
</evidence>
<dbReference type="Pfam" id="PF00300">
    <property type="entry name" value="His_Phos_1"/>
    <property type="match status" value="1"/>
</dbReference>
<dbReference type="PROSITE" id="PS00175">
    <property type="entry name" value="PG_MUTASE"/>
    <property type="match status" value="1"/>
</dbReference>
<keyword evidence="2" id="KW-0413">Isomerase</keyword>
<dbReference type="RefSeq" id="WP_377153654.1">
    <property type="nucleotide sequence ID" value="NZ_JBHSAF010000014.1"/>
</dbReference>
<dbReference type="PANTHER" id="PTHR48100">
    <property type="entry name" value="BROAD-SPECIFICITY PHOSPHATASE YOR283W-RELATED"/>
    <property type="match status" value="1"/>
</dbReference>
<sequence>MLQLHLFRHGESAANAGLVTSQPAEIPLTPRGEQQAMALAHQLTFHPDLILCSPFLRARQTAAPCCARFPTVPLLTLPIQEFTYLAPARCAATDAATRRPLVDAYWQRADPRHVDGDGAESFVDLLNRVRQLLLELQQSDASEVALFGHGQFMQALRWHLHNAVPLHAEHWQPERLEAEQMRAFRRFDLAHPIANAAGFTCRWSLAGWRLG</sequence>
<proteinExistence type="predicted"/>
<name>A0ABV8CQX5_9GAMM</name>
<dbReference type="EMBL" id="JBHSAF010000014">
    <property type="protein sequence ID" value="MFC3914605.1"/>
    <property type="molecule type" value="Genomic_DNA"/>
</dbReference>
<dbReference type="SMART" id="SM00855">
    <property type="entry name" value="PGAM"/>
    <property type="match status" value="1"/>
</dbReference>
<evidence type="ECO:0000256" key="2">
    <source>
        <dbReference type="ARBA" id="ARBA00023235"/>
    </source>
</evidence>
<dbReference type="InterPro" id="IPR001345">
    <property type="entry name" value="PG/BPGM_mutase_AS"/>
</dbReference>
<accession>A0ABV8CQX5</accession>
<protein>
    <submittedName>
        <fullName evidence="3">Histidine phosphatase family protein</fullName>
    </submittedName>
</protein>
<comment type="caution">
    <text evidence="3">The sequence shown here is derived from an EMBL/GenBank/DDBJ whole genome shotgun (WGS) entry which is preliminary data.</text>
</comment>
<gene>
    <name evidence="3" type="ORF">ACFOSS_14210</name>
</gene>
<dbReference type="SUPFAM" id="SSF53254">
    <property type="entry name" value="Phosphoglycerate mutase-like"/>
    <property type="match status" value="1"/>
</dbReference>
<dbReference type="PANTHER" id="PTHR48100:SF1">
    <property type="entry name" value="HISTIDINE PHOSPHATASE FAMILY PROTEIN-RELATED"/>
    <property type="match status" value="1"/>
</dbReference>
<dbReference type="Proteomes" id="UP001595692">
    <property type="component" value="Unassembled WGS sequence"/>
</dbReference>
<evidence type="ECO:0000256" key="1">
    <source>
        <dbReference type="ARBA" id="ARBA00023152"/>
    </source>
</evidence>
<keyword evidence="1" id="KW-0324">Glycolysis</keyword>
<dbReference type="InterPro" id="IPR050275">
    <property type="entry name" value="PGM_Phosphatase"/>
</dbReference>
<dbReference type="Gene3D" id="3.40.50.1240">
    <property type="entry name" value="Phosphoglycerate mutase-like"/>
    <property type="match status" value="1"/>
</dbReference>
<evidence type="ECO:0000313" key="4">
    <source>
        <dbReference type="Proteomes" id="UP001595692"/>
    </source>
</evidence>
<keyword evidence="4" id="KW-1185">Reference proteome</keyword>
<dbReference type="InterPro" id="IPR013078">
    <property type="entry name" value="His_Pase_superF_clade-1"/>
</dbReference>
<dbReference type="CDD" id="cd07067">
    <property type="entry name" value="HP_PGM_like"/>
    <property type="match status" value="1"/>
</dbReference>
<reference evidence="4" key="1">
    <citation type="journal article" date="2019" name="Int. J. Syst. Evol. Microbiol.">
        <title>The Global Catalogue of Microorganisms (GCM) 10K type strain sequencing project: providing services to taxonomists for standard genome sequencing and annotation.</title>
        <authorList>
            <consortium name="The Broad Institute Genomics Platform"/>
            <consortium name="The Broad Institute Genome Sequencing Center for Infectious Disease"/>
            <person name="Wu L."/>
            <person name="Ma J."/>
        </authorList>
    </citation>
    <scope>NUCLEOTIDE SEQUENCE [LARGE SCALE GENOMIC DNA]</scope>
    <source>
        <strain evidence="4">CCUG 54939</strain>
    </source>
</reference>
<dbReference type="InterPro" id="IPR029033">
    <property type="entry name" value="His_PPase_superfam"/>
</dbReference>